<dbReference type="PROSITE" id="PS00383">
    <property type="entry name" value="TYR_PHOSPHATASE_1"/>
    <property type="match status" value="1"/>
</dbReference>
<feature type="binding site" evidence="4">
    <location>
        <begin position="192"/>
        <end position="193"/>
    </location>
    <ligand>
        <name>substrate</name>
    </ligand>
</feature>
<gene>
    <name evidence="8" type="ORF">JYZ213_LOCUS31668</name>
</gene>
<dbReference type="InterPro" id="IPR003595">
    <property type="entry name" value="Tyr_Pase_cat"/>
</dbReference>
<name>A0A815CLX8_9BILA</name>
<organism evidence="8 9">
    <name type="scientific">Adineta steineri</name>
    <dbReference type="NCBI Taxonomy" id="433720"/>
    <lineage>
        <taxon>Eukaryota</taxon>
        <taxon>Metazoa</taxon>
        <taxon>Spiralia</taxon>
        <taxon>Gnathifera</taxon>
        <taxon>Rotifera</taxon>
        <taxon>Eurotatoria</taxon>
        <taxon>Bdelloidea</taxon>
        <taxon>Adinetida</taxon>
        <taxon>Adinetidae</taxon>
        <taxon>Adineta</taxon>
    </lineage>
</organism>
<dbReference type="InterPro" id="IPR030564">
    <property type="entry name" value="Myotubularin"/>
</dbReference>
<feature type="transmembrane region" description="Helical" evidence="6">
    <location>
        <begin position="664"/>
        <end position="680"/>
    </location>
</feature>
<feature type="binding site" evidence="4">
    <location>
        <begin position="255"/>
        <end position="261"/>
    </location>
    <ligand>
        <name>substrate</name>
    </ligand>
</feature>
<evidence type="ECO:0000256" key="6">
    <source>
        <dbReference type="SAM" id="Phobius"/>
    </source>
</evidence>
<dbReference type="GO" id="GO:0004438">
    <property type="term" value="F:phosphatidylinositol-3-phosphate phosphatase activity"/>
    <property type="evidence" value="ECO:0007669"/>
    <property type="project" value="TreeGrafter"/>
</dbReference>
<feature type="compositionally biased region" description="Low complexity" evidence="5">
    <location>
        <begin position="470"/>
        <end position="480"/>
    </location>
</feature>
<evidence type="ECO:0000256" key="5">
    <source>
        <dbReference type="SAM" id="MobiDB-lite"/>
    </source>
</evidence>
<dbReference type="Pfam" id="PF06602">
    <property type="entry name" value="Myotub-related"/>
    <property type="match status" value="1"/>
</dbReference>
<keyword evidence="6" id="KW-0472">Membrane</keyword>
<dbReference type="PANTHER" id="PTHR10807:SF8">
    <property type="entry name" value="PHOSPHATIDYLINOSITOL-3-PHOSPHATE PHOSPHATASE"/>
    <property type="match status" value="1"/>
</dbReference>
<dbReference type="Pfam" id="PF03134">
    <property type="entry name" value="TB2_DP1_HVA22"/>
    <property type="match status" value="1"/>
</dbReference>
<comment type="similarity">
    <text evidence="1">Belongs to the protein-tyrosine phosphatase family. Non-receptor class myotubularin subfamily.</text>
</comment>
<protein>
    <recommendedName>
        <fullName evidence="7">Myotubularin phosphatase domain-containing protein</fullName>
    </recommendedName>
</protein>
<keyword evidence="6" id="KW-0812">Transmembrane</keyword>
<evidence type="ECO:0000259" key="7">
    <source>
        <dbReference type="PROSITE" id="PS51339"/>
    </source>
</evidence>
<dbReference type="PROSITE" id="PS51339">
    <property type="entry name" value="PPASE_MYOTUBULARIN"/>
    <property type="match status" value="1"/>
</dbReference>
<feature type="domain" description="Myotubularin phosphatase" evidence="7">
    <location>
        <begin position="44"/>
        <end position="420"/>
    </location>
</feature>
<evidence type="ECO:0000256" key="3">
    <source>
        <dbReference type="PIRSR" id="PIRSR630564-1"/>
    </source>
</evidence>
<proteinExistence type="inferred from homology"/>
<keyword evidence="6" id="KW-1133">Transmembrane helix</keyword>
<accession>A0A815CLX8</accession>
<evidence type="ECO:0000256" key="2">
    <source>
        <dbReference type="ARBA" id="ARBA00023098"/>
    </source>
</evidence>
<dbReference type="EMBL" id="CAJNOG010000541">
    <property type="protein sequence ID" value="CAF1289051.1"/>
    <property type="molecule type" value="Genomic_DNA"/>
</dbReference>
<dbReference type="SUPFAM" id="SSF52799">
    <property type="entry name" value="(Phosphotyrosine protein) phosphatases II"/>
    <property type="match status" value="1"/>
</dbReference>
<dbReference type="InterPro" id="IPR010569">
    <property type="entry name" value="Myotubularin-like_Pase_dom"/>
</dbReference>
<dbReference type="PANTHER" id="PTHR10807">
    <property type="entry name" value="MYOTUBULARIN-RELATED"/>
    <property type="match status" value="1"/>
</dbReference>
<dbReference type="AlphaFoldDB" id="A0A815CLX8"/>
<comment type="caution">
    <text evidence="8">The sequence shown here is derived from an EMBL/GenBank/DDBJ whole genome shotgun (WGS) entry which is preliminary data.</text>
</comment>
<feature type="transmembrane region" description="Helical" evidence="6">
    <location>
        <begin position="610"/>
        <end position="628"/>
    </location>
</feature>
<feature type="transmembrane region" description="Helical" evidence="6">
    <location>
        <begin position="687"/>
        <end position="708"/>
    </location>
</feature>
<feature type="region of interest" description="Disordered" evidence="5">
    <location>
        <begin position="464"/>
        <end position="489"/>
    </location>
</feature>
<evidence type="ECO:0000313" key="8">
    <source>
        <dbReference type="EMBL" id="CAF1289051.1"/>
    </source>
</evidence>
<dbReference type="InterPro" id="IPR004345">
    <property type="entry name" value="TB2_DP1_HVA22"/>
</dbReference>
<reference evidence="8" key="1">
    <citation type="submission" date="2021-02" db="EMBL/GenBank/DDBJ databases">
        <authorList>
            <person name="Nowell W R."/>
        </authorList>
    </citation>
    <scope>NUCLEOTIDE SEQUENCE</scope>
</reference>
<dbReference type="GO" id="GO:0046856">
    <property type="term" value="P:phosphatidylinositol dephosphorylation"/>
    <property type="evidence" value="ECO:0007669"/>
    <property type="project" value="TreeGrafter"/>
</dbReference>
<dbReference type="InterPro" id="IPR029021">
    <property type="entry name" value="Prot-tyrosine_phosphatase-like"/>
</dbReference>
<feature type="active site" description="Phosphocysteine intermediate" evidence="3">
    <location>
        <position position="255"/>
    </location>
</feature>
<sequence>MSEFLIPKERDCADLHATLNQLKPDSYEKLYCFLYQAPNYLEKIWDPFLLATEYMRMGAPNQHWKIEDGNSNFDMCDTYPPLIYVPTLTSKAMLFGSSKFRSRGRLPVLTYLHANGASVTRCSQPLSGFSARCQEDEQLLQCILKTNPHSNTMYIIDTRPRINAVANRAAGKGYENEGYYSNIQFKFCPIENIHIMRSSLQKLLEVSDMKNPTMNQYLDALDSSSWLQHIKSVLDAAIFIARVIDIEKKNVLVHCSDGWDRTAQCCSLSSLLLCPYYRSIHGFRMLIEKEWLSFGHKFSDRCGHTTTSDNKEQSPVFLQFIEAVWQLSQIYPTAFEFNERFLISLHDHSHSCQYGNFIGNCEKDRLDLCVKERTYSFWNFILQNVNDFKNPLFRPQSSYASEVLLPVINAQTLKFWLSMYHRFDSALLPKENISNTLTRLVDHTTSLSDHARLLEKRIRELNSTFDNNQTTTSSSSTTTSNEGVDDSDIEKRNHHNNICLPEFDSGLSDVDISQARITDSISSKLNTILQPPPSLSDVESGFSGDYSPHNKALSSSFILPHQSSIDLNDIPTLERIALELNSIALDWRSYNAPVHCACSLPFDSAQRKDYLISFFLVIATIFIIYLIFGWNIHLIGNFIGFLVSFYVVLLAIDLSLTNNDAKWFIYWIVYVLFGFFDYLCDSLHLNLRFFCFAKFIFLIWLVIPHMIYDNILVYYKTIHQFILNYFQPNPKFYNAKAGQCIIDDANLYDQYSNPLDREYDLGRDGAFVGYRILIGQFYKSGDMKAPIEALEIKGFSVKNVKHEIDFISELRSNHYQIAWVISSSSIDSKSFISTLIDFHSNGGAVFLFADNVPYVSHASEFLYKKFGIVLAGDYQGNKTLAFNEDGYFQAGRFGQHEIFTGIKHLFEGVTICHPVYSMLTNRRSITTLATATDGNPCIIAFDPPIGSTEGRLCLDCGFTKLFINWNSAGTARFIVNASCWLARAAK</sequence>
<evidence type="ECO:0000256" key="1">
    <source>
        <dbReference type="ARBA" id="ARBA00007471"/>
    </source>
</evidence>
<dbReference type="GO" id="GO:0005737">
    <property type="term" value="C:cytoplasm"/>
    <property type="evidence" value="ECO:0007669"/>
    <property type="project" value="TreeGrafter"/>
</dbReference>
<dbReference type="GO" id="GO:0106018">
    <property type="term" value="F:phosphatidylinositol-3,5-bisphosphate phosphatase activity"/>
    <property type="evidence" value="ECO:0007669"/>
    <property type="project" value="TreeGrafter"/>
</dbReference>
<dbReference type="InterPro" id="IPR016130">
    <property type="entry name" value="Tyr_Pase_AS"/>
</dbReference>
<keyword evidence="2" id="KW-0443">Lipid metabolism</keyword>
<evidence type="ECO:0000313" key="9">
    <source>
        <dbReference type="Proteomes" id="UP000663845"/>
    </source>
</evidence>
<dbReference type="SMART" id="SM00404">
    <property type="entry name" value="PTPc_motif"/>
    <property type="match status" value="1"/>
</dbReference>
<evidence type="ECO:0000256" key="4">
    <source>
        <dbReference type="PIRSR" id="PIRSR630564-2"/>
    </source>
</evidence>
<dbReference type="Proteomes" id="UP000663845">
    <property type="component" value="Unassembled WGS sequence"/>
</dbReference>
<feature type="transmembrane region" description="Helical" evidence="6">
    <location>
        <begin position="635"/>
        <end position="652"/>
    </location>
</feature>